<comment type="caution">
    <text evidence="3">The sequence shown here is derived from an EMBL/GenBank/DDBJ whole genome shotgun (WGS) entry which is preliminary data.</text>
</comment>
<dbReference type="EMBL" id="CAXAMM010043684">
    <property type="protein sequence ID" value="CAK9111245.1"/>
    <property type="molecule type" value="Genomic_DNA"/>
</dbReference>
<reference evidence="3 4" key="1">
    <citation type="submission" date="2024-02" db="EMBL/GenBank/DDBJ databases">
        <authorList>
            <person name="Chen Y."/>
            <person name="Shah S."/>
            <person name="Dougan E. K."/>
            <person name="Thang M."/>
            <person name="Chan C."/>
        </authorList>
    </citation>
    <scope>NUCLEOTIDE SEQUENCE [LARGE SCALE GENOMIC DNA]</scope>
</reference>
<keyword evidence="4" id="KW-1185">Reference proteome</keyword>
<evidence type="ECO:0000259" key="2">
    <source>
        <dbReference type="Pfam" id="PF25273"/>
    </source>
</evidence>
<dbReference type="PANTHER" id="PTHR33153:SF3">
    <property type="entry name" value="TRAFFICKING PROTEIN PARTICLE COMPLEX SUBUNIT 11 DOMAIN-CONTAINING PROTEIN"/>
    <property type="match status" value="1"/>
</dbReference>
<gene>
    <name evidence="3" type="ORF">SCF082_LOCUS51652</name>
</gene>
<evidence type="ECO:0000313" key="4">
    <source>
        <dbReference type="Proteomes" id="UP001642464"/>
    </source>
</evidence>
<feature type="domain" description="DUF7869" evidence="2">
    <location>
        <begin position="114"/>
        <end position="246"/>
    </location>
</feature>
<evidence type="ECO:0000313" key="3">
    <source>
        <dbReference type="EMBL" id="CAK9111245.1"/>
    </source>
</evidence>
<evidence type="ECO:0000256" key="1">
    <source>
        <dbReference type="SAM" id="MobiDB-lite"/>
    </source>
</evidence>
<dbReference type="Proteomes" id="UP001642464">
    <property type="component" value="Unassembled WGS sequence"/>
</dbReference>
<protein>
    <recommendedName>
        <fullName evidence="2">DUF7869 domain-containing protein</fullName>
    </recommendedName>
</protein>
<dbReference type="PANTHER" id="PTHR33153">
    <property type="entry name" value="MYND-TYPE DOMAIN-CONTAINING PROTEIN"/>
    <property type="match status" value="1"/>
</dbReference>
<sequence length="828" mass="91900">MDKLRIRGSTHHSKCGVCIRHRLIIKRVGQGPARAAQLREYQRHLRRQYQDRANYWNARSVSKTQSFGSPDSVQHICGILDSMDQAKHCWPRSEAMNSKDFCNWIRPKMSSTTFLIHGCGAVVALSPPFVPSNSSRTVEIISAGMTRCMKAGIDWRLVHLRLQSDNCAKECKNQTVLRYFGYLVGTQRLRAATLACLQSGHSHEDVDALFSVMATYLNRHKELATMQNFQQKMHFETHMQAVHVKGIGGMSHDELNTRFWRRSNRVVEFGQEPYCMESAANEMEALSVGLYPLLGLLLDEALLVEPQCKVKPVTSSAMAPKRPSTGDGSGAKDFAVDFYKYVDSEFPASPEMLGFESNPDLPGCEKLAENLQRICGVYLACLAKFAEQVPESQYTAVKSELDKAFMLRHADSELLSLLSESVPPADISKIQIFKSQLSKFVKKEEDAQGALDMKYLEDRFHKGKARVQQRGVPACKDILLQLVDGVVESDTPVLIVDALPNRFSEWSTATWELQLEKMNGTTSTHPNFFYMGIYQADECAMMQKALESLTGKAMSGWLPDLVLNQYSGTHLDDLKKKVDDLAANTRLSAALKGNFATGAIVDAGTTSRPTAEPTRTVATPDWEGDSPPFFETRVNFEAIPIGTFNADYSLQCQAKLPKVEGLQIAKDAASFYLVNRTTSNIEVKPQELFGFNVGTFVELAADTVGGDGLPDHLPWLVKSDKHTVCLVKTTGDTTSKELMSMYGITPKIKIHAFKPKEVSDVEVLNLRSSVMGAMFHTALNKLPSSKNISVVWEVSVTDGVPALVQPLKPKFYLTCSTMVPAGHAVKLV</sequence>
<dbReference type="InterPro" id="IPR057191">
    <property type="entry name" value="DUF7869"/>
</dbReference>
<proteinExistence type="predicted"/>
<organism evidence="3 4">
    <name type="scientific">Durusdinium trenchii</name>
    <dbReference type="NCBI Taxonomy" id="1381693"/>
    <lineage>
        <taxon>Eukaryota</taxon>
        <taxon>Sar</taxon>
        <taxon>Alveolata</taxon>
        <taxon>Dinophyceae</taxon>
        <taxon>Suessiales</taxon>
        <taxon>Symbiodiniaceae</taxon>
        <taxon>Durusdinium</taxon>
    </lineage>
</organism>
<dbReference type="Pfam" id="PF25273">
    <property type="entry name" value="DUF7869"/>
    <property type="match status" value="1"/>
</dbReference>
<accession>A0ABP0SG62</accession>
<name>A0ABP0SG62_9DINO</name>
<feature type="region of interest" description="Disordered" evidence="1">
    <location>
        <begin position="604"/>
        <end position="624"/>
    </location>
</feature>